<keyword evidence="4 9" id="KW-0560">Oxidoreductase</keyword>
<feature type="active site" description="Proton donor" evidence="9">
    <location>
        <position position="236"/>
    </location>
</feature>
<proteinExistence type="inferred from homology"/>
<feature type="domain" description="Trans-2-enoyl-CoA reductase-like NAD(P)H binding" evidence="12">
    <location>
        <begin position="2"/>
        <end position="78"/>
    </location>
</feature>
<feature type="binding site" evidence="9">
    <location>
        <begin position="274"/>
        <end position="276"/>
    </location>
    <ligand>
        <name>NAD(+)</name>
        <dbReference type="ChEBI" id="CHEBI:57540"/>
    </ligand>
</feature>
<comment type="catalytic activity">
    <reaction evidence="8">
        <text>a 2,3-saturated acyl-CoA + NAD(+) = a (2E)-enoyl-CoA + NADH + H(+)</text>
        <dbReference type="Rhea" id="RHEA:18177"/>
        <dbReference type="ChEBI" id="CHEBI:15378"/>
        <dbReference type="ChEBI" id="CHEBI:57540"/>
        <dbReference type="ChEBI" id="CHEBI:57945"/>
        <dbReference type="ChEBI" id="CHEBI:58856"/>
        <dbReference type="ChEBI" id="CHEBI:65111"/>
        <dbReference type="EC" id="1.3.1.44"/>
    </reaction>
</comment>
<dbReference type="NCBIfam" id="NF043048">
    <property type="entry name" value="EnoyACPredFabV"/>
    <property type="match status" value="1"/>
</dbReference>
<reference evidence="14" key="1">
    <citation type="journal article" date="2019" name="Int. J. Syst. Evol. Microbiol.">
        <title>The Global Catalogue of Microorganisms (GCM) 10K type strain sequencing project: providing services to taxonomists for standard genome sequencing and annotation.</title>
        <authorList>
            <consortium name="The Broad Institute Genomics Platform"/>
            <consortium name="The Broad Institute Genome Sequencing Center for Infectious Disease"/>
            <person name="Wu L."/>
            <person name="Ma J."/>
        </authorList>
    </citation>
    <scope>NUCLEOTIDE SEQUENCE [LARGE SCALE GENOMIC DNA]</scope>
    <source>
        <strain evidence="14">JCM 17858</strain>
    </source>
</reference>
<dbReference type="RefSeq" id="WP_345064160.1">
    <property type="nucleotide sequence ID" value="NZ_BAABGR010000006.1"/>
</dbReference>
<evidence type="ECO:0000259" key="11">
    <source>
        <dbReference type="Pfam" id="PF12241"/>
    </source>
</evidence>
<organism evidence="13 14">
    <name type="scientific">Sphingobacterium thermophilum</name>
    <dbReference type="NCBI Taxonomy" id="768534"/>
    <lineage>
        <taxon>Bacteria</taxon>
        <taxon>Pseudomonadati</taxon>
        <taxon>Bacteroidota</taxon>
        <taxon>Sphingobacteriia</taxon>
        <taxon>Sphingobacteriales</taxon>
        <taxon>Sphingobacteriaceae</taxon>
        <taxon>Sphingobacterium</taxon>
    </lineage>
</organism>
<dbReference type="EC" id="1.3.1.9" evidence="9"/>
<keyword evidence="2 9" id="KW-0444">Lipid biosynthesis</keyword>
<evidence type="ECO:0000259" key="10">
    <source>
        <dbReference type="Pfam" id="PF07055"/>
    </source>
</evidence>
<keyword evidence="3 9" id="KW-0276">Fatty acid metabolism</keyword>
<dbReference type="PANTHER" id="PTHR37480:SF1">
    <property type="entry name" value="ENOYL-[ACYL-CARRIER-PROTEIN] REDUCTASE [NADH]"/>
    <property type="match status" value="1"/>
</dbReference>
<evidence type="ECO:0000256" key="5">
    <source>
        <dbReference type="ARBA" id="ARBA00023027"/>
    </source>
</evidence>
<keyword evidence="14" id="KW-1185">Reference proteome</keyword>
<dbReference type="InterPro" id="IPR024906">
    <property type="entry name" value="Eno_Rdtase_FAD-bd_dom"/>
</dbReference>
<comment type="similarity">
    <text evidence="9">Belongs to the TER reductase family.</text>
</comment>
<dbReference type="Gene3D" id="3.40.50.720">
    <property type="entry name" value="NAD(P)-binding Rossmann-like Domain"/>
    <property type="match status" value="1"/>
</dbReference>
<sequence length="400" mass="43790">MIIQPRVRGFICLTAHPEGTAQHVKNQIEYVKSKGKIANGPKKVLVVGASTGFGLASRITAAFGSDAATIGVFFEKPAAPGKPATAGWYNSAAFEQEAHAAGLYAKSINGDAFSDEVKAKTIELIKQDLGQIDLVVYSLASPRRTHPKTGVLHSSVLKPIGQPFTDKTVDFHSGVVSDITINPVESEEDIANTVAVMGGEDWKFWMEALKEAGVLAEGVKTVAYSYIGPELTYPIYRNGTIGRAKDDLEATVPVINDILKDINGVSYVSVNKALVTQSSSAIPVVPLYISLLYKVMKEKGIHEGTIEQMQRLFAERLYTADGQIPVDDKGRIRVDDLEMRQDVQEEVAKLWKEATTENLEEISDIVGYRNDFFNLFGFNFPEINYEAETNEVVNVPSITE</sequence>
<evidence type="ECO:0000256" key="2">
    <source>
        <dbReference type="ARBA" id="ARBA00022516"/>
    </source>
</evidence>
<dbReference type="PANTHER" id="PTHR37480">
    <property type="entry name" value="ENOYL-[ACYL-CARRIER-PROTEIN] REDUCTASE [NADH]"/>
    <property type="match status" value="1"/>
</dbReference>
<evidence type="ECO:0000256" key="9">
    <source>
        <dbReference type="HAMAP-Rule" id="MF_01838"/>
    </source>
</evidence>
<comment type="catalytic activity">
    <reaction evidence="9">
        <text>a 2,3-saturated acyl-[ACP] + NAD(+) = a (2E)-enoyl-[ACP] + NADH + H(+)</text>
        <dbReference type="Rhea" id="RHEA:10240"/>
        <dbReference type="Rhea" id="RHEA-COMP:9925"/>
        <dbReference type="Rhea" id="RHEA-COMP:9926"/>
        <dbReference type="ChEBI" id="CHEBI:15378"/>
        <dbReference type="ChEBI" id="CHEBI:57540"/>
        <dbReference type="ChEBI" id="CHEBI:57945"/>
        <dbReference type="ChEBI" id="CHEBI:78784"/>
        <dbReference type="ChEBI" id="CHEBI:78785"/>
        <dbReference type="EC" id="1.3.1.9"/>
    </reaction>
</comment>
<dbReference type="Proteomes" id="UP001500394">
    <property type="component" value="Unassembled WGS sequence"/>
</dbReference>
<evidence type="ECO:0000256" key="1">
    <source>
        <dbReference type="ARBA" id="ARBA00011245"/>
    </source>
</evidence>
<evidence type="ECO:0000313" key="13">
    <source>
        <dbReference type="EMBL" id="GAA4511665.1"/>
    </source>
</evidence>
<dbReference type="InterPro" id="IPR010758">
    <property type="entry name" value="Trans-2-enoyl-CoA_reductase"/>
</dbReference>
<dbReference type="Pfam" id="PF07055">
    <property type="entry name" value="Eno-Rase_FAD_bd"/>
    <property type="match status" value="1"/>
</dbReference>
<feature type="binding site" evidence="9">
    <location>
        <begin position="139"/>
        <end position="140"/>
    </location>
    <ligand>
        <name>NAD(+)</name>
        <dbReference type="ChEBI" id="CHEBI:57540"/>
    </ligand>
</feature>
<feature type="domain" description="Trans-2-enoyl-CoA reductase catalytic" evidence="11">
    <location>
        <begin position="82"/>
        <end position="318"/>
    </location>
</feature>
<comment type="caution">
    <text evidence="13">The sequence shown here is derived from an EMBL/GenBank/DDBJ whole genome shotgun (WGS) entry which is preliminary data.</text>
</comment>
<dbReference type="Pfam" id="PF12242">
    <property type="entry name" value="Eno-Rase_NADH_b"/>
    <property type="match status" value="1"/>
</dbReference>
<feature type="binding site" evidence="9">
    <location>
        <position position="245"/>
    </location>
    <ligand>
        <name>NAD(+)</name>
        <dbReference type="ChEBI" id="CHEBI:57540"/>
    </ligand>
</feature>
<keyword evidence="5 9" id="KW-0520">NAD</keyword>
<feature type="site" description="Plays an important role in discriminating NADH against NADPH" evidence="9">
    <location>
        <position position="75"/>
    </location>
</feature>
<feature type="binding site" evidence="9">
    <location>
        <position position="226"/>
    </location>
    <ligand>
        <name>substrate</name>
    </ligand>
</feature>
<dbReference type="NCBIfam" id="NF010177">
    <property type="entry name" value="PRK13656.1"/>
    <property type="match status" value="1"/>
</dbReference>
<keyword evidence="6 9" id="KW-0443">Lipid metabolism</keyword>
<name>A0ABP8QW71_9SPHI</name>
<dbReference type="Pfam" id="PF12241">
    <property type="entry name" value="Enoyl_reductase"/>
    <property type="match status" value="1"/>
</dbReference>
<comment type="subunit">
    <text evidence="1 9">Monomer.</text>
</comment>
<comment type="function">
    <text evidence="9">Involved in the final reduction of the elongation cycle of fatty acid synthesis (FAS II). Catalyzes the reduction of a carbon-carbon double bond in an enoyl moiety that is covalently linked to an acyl carrier protein (ACP).</text>
</comment>
<dbReference type="EMBL" id="BAABGR010000006">
    <property type="protein sequence ID" value="GAA4511665.1"/>
    <property type="molecule type" value="Genomic_DNA"/>
</dbReference>
<gene>
    <name evidence="9" type="primary">fabV</name>
    <name evidence="13" type="ORF">GCM10023173_04650</name>
</gene>
<feature type="domain" description="Enoyl reductase FAD binding" evidence="10">
    <location>
        <begin position="326"/>
        <end position="388"/>
    </location>
</feature>
<evidence type="ECO:0000256" key="8">
    <source>
        <dbReference type="ARBA" id="ARBA00048302"/>
    </source>
</evidence>
<evidence type="ECO:0000313" key="14">
    <source>
        <dbReference type="Proteomes" id="UP001500394"/>
    </source>
</evidence>
<dbReference type="InterPro" id="IPR024910">
    <property type="entry name" value="Enoyl-CoA_Rdtase_cat_dom"/>
</dbReference>
<evidence type="ECO:0000256" key="4">
    <source>
        <dbReference type="ARBA" id="ARBA00023002"/>
    </source>
</evidence>
<accession>A0ABP8QW71</accession>
<comment type="pathway">
    <text evidence="9">Lipid metabolism; fatty acid biosynthesis.</text>
</comment>
<protein>
    <recommendedName>
        <fullName evidence="9">Enoyl-[acyl-carrier-protein] reductase [NADH]</fullName>
        <shortName evidence="9">ENR</shortName>
        <ecNumber evidence="9">1.3.1.9</ecNumber>
    </recommendedName>
</protein>
<evidence type="ECO:0000259" key="12">
    <source>
        <dbReference type="Pfam" id="PF12242"/>
    </source>
</evidence>
<dbReference type="HAMAP" id="MF_01838">
    <property type="entry name" value="FabV_reductase"/>
    <property type="match status" value="1"/>
</dbReference>
<evidence type="ECO:0000256" key="7">
    <source>
        <dbReference type="ARBA" id="ARBA00023160"/>
    </source>
</evidence>
<feature type="binding site" evidence="9">
    <location>
        <begin position="74"/>
        <end position="75"/>
    </location>
    <ligand>
        <name>NAD(+)</name>
        <dbReference type="ChEBI" id="CHEBI:57540"/>
    </ligand>
</feature>
<dbReference type="InterPro" id="IPR050048">
    <property type="entry name" value="FabV-like_NADH_b"/>
</dbReference>
<evidence type="ECO:0000256" key="3">
    <source>
        <dbReference type="ARBA" id="ARBA00022832"/>
    </source>
</evidence>
<feature type="binding site" evidence="9">
    <location>
        <begin position="48"/>
        <end position="53"/>
    </location>
    <ligand>
        <name>NAD(+)</name>
        <dbReference type="ChEBI" id="CHEBI:57540"/>
    </ligand>
</feature>
<evidence type="ECO:0000256" key="6">
    <source>
        <dbReference type="ARBA" id="ARBA00023098"/>
    </source>
</evidence>
<feature type="binding site" evidence="9">
    <location>
        <begin position="111"/>
        <end position="112"/>
    </location>
    <ligand>
        <name>NAD(+)</name>
        <dbReference type="ChEBI" id="CHEBI:57540"/>
    </ligand>
</feature>
<keyword evidence="7 9" id="KW-0275">Fatty acid biosynthesis</keyword>